<keyword evidence="2" id="KW-1185">Reference proteome</keyword>
<dbReference type="RefSeq" id="WP_075735463.1">
    <property type="nucleotide sequence ID" value="NZ_CP009249.1"/>
</dbReference>
<dbReference type="KEGG" id="cpho:CPHO_10070"/>
<reference evidence="1 2" key="1">
    <citation type="submission" date="2014-08" db="EMBL/GenBank/DDBJ databases">
        <title>Complete genome sequence of Corynebacterium phocae M408/89/1(T)(=DSM 44612(T)), isolated from the common seal (Phoca vitulina).</title>
        <authorList>
            <person name="Ruckert C."/>
            <person name="Albersmeier A."/>
            <person name="Winkler A."/>
            <person name="Kalinowski J."/>
        </authorList>
    </citation>
    <scope>NUCLEOTIDE SEQUENCE [LARGE SCALE GENOMIC DNA]</scope>
    <source>
        <strain evidence="1 2">M408/89/1</strain>
    </source>
</reference>
<accession>A0A1L7D4W1</accession>
<gene>
    <name evidence="1" type="ORF">CPHO_10070</name>
</gene>
<protein>
    <submittedName>
        <fullName evidence="1">Uncharacterized protein</fullName>
    </submittedName>
</protein>
<dbReference type="AlphaFoldDB" id="A0A1L7D4W1"/>
<evidence type="ECO:0000313" key="1">
    <source>
        <dbReference type="EMBL" id="APT93179.1"/>
    </source>
</evidence>
<organism evidence="1 2">
    <name type="scientific">Corynebacterium phocae</name>
    <dbReference type="NCBI Taxonomy" id="161895"/>
    <lineage>
        <taxon>Bacteria</taxon>
        <taxon>Bacillati</taxon>
        <taxon>Actinomycetota</taxon>
        <taxon>Actinomycetes</taxon>
        <taxon>Mycobacteriales</taxon>
        <taxon>Corynebacteriaceae</taxon>
        <taxon>Corynebacterium</taxon>
    </lineage>
</organism>
<evidence type="ECO:0000313" key="2">
    <source>
        <dbReference type="Proteomes" id="UP000185491"/>
    </source>
</evidence>
<sequence length="224" mass="22818">MNQTSVLQSDVAGRVAALRAQIAQVEGASPADSAPPAPEVDVVELPGTLGRLLPGGGLARRQVTELSDCPALAADLVAKISAAGGYVAVVGWVELSLAHVAEEGDLSKVVAVPDPGARPWDITCVLLEGMDLVIHHGAANTLSPTKARPVMAKLRGGNAALVTVGPHLPGTAVKVSGEVTTYRGIGRGTGRIKGIDIAVGVRTKSGQPQQGTLTLGTTRRLELA</sequence>
<proteinExistence type="predicted"/>
<dbReference type="EMBL" id="CP009249">
    <property type="protein sequence ID" value="APT93179.1"/>
    <property type="molecule type" value="Genomic_DNA"/>
</dbReference>
<dbReference type="Proteomes" id="UP000185491">
    <property type="component" value="Chromosome"/>
</dbReference>
<dbReference type="STRING" id="161895.CPHO_10070"/>
<name>A0A1L7D4W1_9CORY</name>